<dbReference type="Proteomes" id="UP000216352">
    <property type="component" value="Unassembled WGS sequence"/>
</dbReference>
<proteinExistence type="predicted"/>
<reference evidence="2 3" key="1">
    <citation type="journal article" date="2017" name="BMC Genomics">
        <title>Comparative genomic and phylogenomic analyses of the Bifidobacteriaceae family.</title>
        <authorList>
            <person name="Lugli G.A."/>
            <person name="Milani C."/>
            <person name="Turroni F."/>
            <person name="Duranti S."/>
            <person name="Mancabelli L."/>
            <person name="Mangifesta M."/>
            <person name="Ferrario C."/>
            <person name="Modesto M."/>
            <person name="Mattarelli P."/>
            <person name="Jiri K."/>
            <person name="van Sinderen D."/>
            <person name="Ventura M."/>
        </authorList>
    </citation>
    <scope>NUCLEOTIDE SEQUENCE [LARGE SCALE GENOMIC DNA]</scope>
    <source>
        <strain evidence="2 3">DSM 28807</strain>
    </source>
</reference>
<evidence type="ECO:0000313" key="2">
    <source>
        <dbReference type="EMBL" id="OZG60713.1"/>
    </source>
</evidence>
<dbReference type="RefSeq" id="WP_072727088.1">
    <property type="nucleotide sequence ID" value="NZ_BDIS01000035.1"/>
</dbReference>
<gene>
    <name evidence="2" type="ORF">BLEM_1682</name>
</gene>
<dbReference type="EMBL" id="MWWX01000013">
    <property type="protein sequence ID" value="OZG60713.1"/>
    <property type="molecule type" value="Genomic_DNA"/>
</dbReference>
<comment type="caution">
    <text evidence="2">The sequence shown here is derived from an EMBL/GenBank/DDBJ whole genome shotgun (WGS) entry which is preliminary data.</text>
</comment>
<accession>A0A261FP17</accession>
<evidence type="ECO:0000313" key="3">
    <source>
        <dbReference type="Proteomes" id="UP000216352"/>
    </source>
</evidence>
<organism evidence="2 3">
    <name type="scientific">Bifidobacterium lemurum</name>
    <dbReference type="NCBI Taxonomy" id="1603886"/>
    <lineage>
        <taxon>Bacteria</taxon>
        <taxon>Bacillati</taxon>
        <taxon>Actinomycetota</taxon>
        <taxon>Actinomycetes</taxon>
        <taxon>Bifidobacteriales</taxon>
        <taxon>Bifidobacteriaceae</taxon>
        <taxon>Bifidobacterium</taxon>
    </lineage>
</organism>
<dbReference type="Pfam" id="PF05713">
    <property type="entry name" value="MobC"/>
    <property type="match status" value="1"/>
</dbReference>
<feature type="domain" description="Bacterial mobilisation" evidence="1">
    <location>
        <begin position="68"/>
        <end position="105"/>
    </location>
</feature>
<sequence length="124" mass="14254">MGWVSGRHRGVRKTITFSDEEWAQLQETYALVKADAPYMDFGRFARSLLLDGHVTTIKVATDPAKINREIRRIGQNINQIAHQANVSKSVTREQLRAVEDEMRTLNDMFYRLVEQYADAVLEGQ</sequence>
<dbReference type="InterPro" id="IPR008687">
    <property type="entry name" value="MobC"/>
</dbReference>
<dbReference type="OrthoDB" id="3233015at2"/>
<name>A0A261FP17_9BIFI</name>
<dbReference type="STRING" id="1603886.GCA_001895165_02254"/>
<protein>
    <submittedName>
        <fullName evidence="2">Mobilization protein</fullName>
    </submittedName>
</protein>
<keyword evidence="3" id="KW-1185">Reference proteome</keyword>
<evidence type="ECO:0000259" key="1">
    <source>
        <dbReference type="Pfam" id="PF05713"/>
    </source>
</evidence>
<dbReference type="AlphaFoldDB" id="A0A261FP17"/>